<dbReference type="EMBL" id="QYYD01000014">
    <property type="protein sequence ID" value="RJF70906.1"/>
    <property type="molecule type" value="Genomic_DNA"/>
</dbReference>
<reference evidence="1 2" key="1">
    <citation type="submission" date="2018-09" db="EMBL/GenBank/DDBJ databases">
        <title>Draft genome sequence of Rhodopseudomonas palustris 2.1.18.</title>
        <authorList>
            <person name="Robertson S.L."/>
            <person name="Meyer T.E."/>
            <person name="Kyndt J.A."/>
        </authorList>
    </citation>
    <scope>NUCLEOTIDE SEQUENCE [LARGE SCALE GENOMIC DNA]</scope>
    <source>
        <strain evidence="1 2">2.1.18</strain>
    </source>
</reference>
<dbReference type="RefSeq" id="WP_119857351.1">
    <property type="nucleotide sequence ID" value="NZ_QYYD01000014.1"/>
</dbReference>
<dbReference type="AlphaFoldDB" id="A0A418V457"/>
<gene>
    <name evidence="1" type="ORF">D4Q52_14855</name>
</gene>
<comment type="caution">
    <text evidence="1">The sequence shown here is derived from an EMBL/GenBank/DDBJ whole genome shotgun (WGS) entry which is preliminary data.</text>
</comment>
<proteinExistence type="predicted"/>
<name>A0A418V457_RHOPL</name>
<sequence length="90" mass="9625">MTAAPTSASYAVVCLRDGVPRFFLGRFDEASCRHDGLPAPRLTAAPDRARAYDDRAVADLIAALLNVLDGVTADDAQAWTVTPLPEAWLP</sequence>
<organism evidence="1 2">
    <name type="scientific">Rhodopseudomonas palustris</name>
    <dbReference type="NCBI Taxonomy" id="1076"/>
    <lineage>
        <taxon>Bacteria</taxon>
        <taxon>Pseudomonadati</taxon>
        <taxon>Pseudomonadota</taxon>
        <taxon>Alphaproteobacteria</taxon>
        <taxon>Hyphomicrobiales</taxon>
        <taxon>Nitrobacteraceae</taxon>
        <taxon>Rhodopseudomonas</taxon>
    </lineage>
</organism>
<protein>
    <submittedName>
        <fullName evidence="1">Uncharacterized protein</fullName>
    </submittedName>
</protein>
<dbReference type="Proteomes" id="UP000285523">
    <property type="component" value="Unassembled WGS sequence"/>
</dbReference>
<accession>A0A418V457</accession>
<evidence type="ECO:0000313" key="1">
    <source>
        <dbReference type="EMBL" id="RJF70906.1"/>
    </source>
</evidence>
<evidence type="ECO:0000313" key="2">
    <source>
        <dbReference type="Proteomes" id="UP000285523"/>
    </source>
</evidence>